<reference evidence="7" key="1">
    <citation type="journal article" date="2020" name="mSystems">
        <title>Genome- and Community-Level Interaction Insights into Carbon Utilization and Element Cycling Functions of Hydrothermarchaeota in Hydrothermal Sediment.</title>
        <authorList>
            <person name="Zhou Z."/>
            <person name="Liu Y."/>
            <person name="Xu W."/>
            <person name="Pan J."/>
            <person name="Luo Z.H."/>
            <person name="Li M."/>
        </authorList>
    </citation>
    <scope>NUCLEOTIDE SEQUENCE [LARGE SCALE GENOMIC DNA]</scope>
    <source>
        <strain evidence="7">SpSt-902</strain>
    </source>
</reference>
<dbReference type="GO" id="GO:0005737">
    <property type="term" value="C:cytoplasm"/>
    <property type="evidence" value="ECO:0007669"/>
    <property type="project" value="UniProtKB-SubCell"/>
</dbReference>
<keyword evidence="7" id="KW-0328">Glycosyltransferase</keyword>
<proteinExistence type="inferred from homology"/>
<keyword evidence="1 5" id="KW-0963">Cytoplasm</keyword>
<keyword evidence="7" id="KW-0413">Isomerase</keyword>
<dbReference type="PANTHER" id="PTHR30307:SF0">
    <property type="entry name" value="S-ADENOSYLMETHIONINE:TRNA RIBOSYLTRANSFERASE-ISOMERASE"/>
    <property type="match status" value="1"/>
</dbReference>
<evidence type="ECO:0000256" key="1">
    <source>
        <dbReference type="ARBA" id="ARBA00022490"/>
    </source>
</evidence>
<dbReference type="GO" id="GO:0051075">
    <property type="term" value="F:S-adenosylmethionine:tRNA ribosyltransferase-isomerase activity"/>
    <property type="evidence" value="ECO:0007669"/>
    <property type="project" value="UniProtKB-EC"/>
</dbReference>
<comment type="subunit">
    <text evidence="5">Monomer.</text>
</comment>
<protein>
    <recommendedName>
        <fullName evidence="5">S-adenosylmethionine:tRNA ribosyltransferase-isomerase</fullName>
        <ecNumber evidence="5">2.4.99.17</ecNumber>
    </recommendedName>
    <alternativeName>
        <fullName evidence="5">Queuosine biosynthesis protein QueA</fullName>
    </alternativeName>
</protein>
<comment type="caution">
    <text evidence="7">The sequence shown here is derived from an EMBL/GenBank/DDBJ whole genome shotgun (WGS) entry which is preliminary data.</text>
</comment>
<dbReference type="Gene3D" id="3.40.1780.10">
    <property type="entry name" value="QueA-like"/>
    <property type="match status" value="1"/>
</dbReference>
<dbReference type="NCBIfam" id="NF001140">
    <property type="entry name" value="PRK00147.1"/>
    <property type="match status" value="1"/>
</dbReference>
<comment type="catalytic activity">
    <reaction evidence="5">
        <text>7-aminomethyl-7-carbaguanosine(34) in tRNA + S-adenosyl-L-methionine = epoxyqueuosine(34) in tRNA + adenine + L-methionine + 2 H(+)</text>
        <dbReference type="Rhea" id="RHEA:32155"/>
        <dbReference type="Rhea" id="RHEA-COMP:10342"/>
        <dbReference type="Rhea" id="RHEA-COMP:18582"/>
        <dbReference type="ChEBI" id="CHEBI:15378"/>
        <dbReference type="ChEBI" id="CHEBI:16708"/>
        <dbReference type="ChEBI" id="CHEBI:57844"/>
        <dbReference type="ChEBI" id="CHEBI:59789"/>
        <dbReference type="ChEBI" id="CHEBI:82833"/>
        <dbReference type="ChEBI" id="CHEBI:194443"/>
        <dbReference type="EC" id="2.4.99.17"/>
    </reaction>
</comment>
<comment type="subcellular location">
    <subcellularLocation>
        <location evidence="5">Cytoplasm</location>
    </subcellularLocation>
</comment>
<evidence type="ECO:0000256" key="5">
    <source>
        <dbReference type="HAMAP-Rule" id="MF_00113"/>
    </source>
</evidence>
<dbReference type="InterPro" id="IPR042119">
    <property type="entry name" value="QueA_dom2"/>
</dbReference>
<evidence type="ECO:0000256" key="3">
    <source>
        <dbReference type="ARBA" id="ARBA00022691"/>
    </source>
</evidence>
<keyword evidence="4 5" id="KW-0671">Queuosine biosynthesis</keyword>
<dbReference type="HAMAP" id="MF_00113">
    <property type="entry name" value="QueA"/>
    <property type="match status" value="1"/>
</dbReference>
<accession>A0A7C3QYD2</accession>
<keyword evidence="2 5" id="KW-0808">Transferase</keyword>
<keyword evidence="3 5" id="KW-0949">S-adenosyl-L-methionine</keyword>
<dbReference type="PANTHER" id="PTHR30307">
    <property type="entry name" value="S-ADENOSYLMETHIONINE:TRNA RIBOSYLTRANSFERASE-ISOMERASE"/>
    <property type="match status" value="1"/>
</dbReference>
<dbReference type="Pfam" id="PF02547">
    <property type="entry name" value="Queuosine_synth"/>
    <property type="match status" value="1"/>
</dbReference>
<evidence type="ECO:0000256" key="6">
    <source>
        <dbReference type="SAM" id="MobiDB-lite"/>
    </source>
</evidence>
<evidence type="ECO:0000256" key="4">
    <source>
        <dbReference type="ARBA" id="ARBA00022785"/>
    </source>
</evidence>
<dbReference type="AlphaFoldDB" id="A0A7C3QYD2"/>
<dbReference type="InterPro" id="IPR036100">
    <property type="entry name" value="QueA_sf"/>
</dbReference>
<dbReference type="SUPFAM" id="SSF111337">
    <property type="entry name" value="QueA-like"/>
    <property type="match status" value="1"/>
</dbReference>
<dbReference type="GO" id="GO:0008616">
    <property type="term" value="P:tRNA queuosine(34) biosynthetic process"/>
    <property type="evidence" value="ECO:0007669"/>
    <property type="project" value="UniProtKB-UniRule"/>
</dbReference>
<organism evidence="7">
    <name type="scientific">Leptospirillum ferriphilum</name>
    <dbReference type="NCBI Taxonomy" id="178606"/>
    <lineage>
        <taxon>Bacteria</taxon>
        <taxon>Pseudomonadati</taxon>
        <taxon>Nitrospirota</taxon>
        <taxon>Nitrospiria</taxon>
        <taxon>Nitrospirales</taxon>
        <taxon>Nitrospiraceae</taxon>
        <taxon>Leptospirillum</taxon>
    </lineage>
</organism>
<dbReference type="InterPro" id="IPR003699">
    <property type="entry name" value="QueA"/>
</dbReference>
<gene>
    <name evidence="5 7" type="primary">queA</name>
    <name evidence="7" type="ORF">ENX03_01795</name>
</gene>
<name>A0A7C3QYD2_9BACT</name>
<feature type="region of interest" description="Disordered" evidence="6">
    <location>
        <begin position="1"/>
        <end position="41"/>
    </location>
</feature>
<dbReference type="InterPro" id="IPR042118">
    <property type="entry name" value="QueA_dom1"/>
</dbReference>
<comment type="function">
    <text evidence="5">Transfers and isomerizes the ribose moiety from AdoMet to the 7-aminomethyl group of 7-deazaguanine (preQ1-tRNA) to give epoxyqueuosine (oQ-tRNA).</text>
</comment>
<evidence type="ECO:0000256" key="2">
    <source>
        <dbReference type="ARBA" id="ARBA00022679"/>
    </source>
</evidence>
<dbReference type="EMBL" id="DTMM01000034">
    <property type="protein sequence ID" value="HFT92674.1"/>
    <property type="molecule type" value="Genomic_DNA"/>
</dbReference>
<comment type="similarity">
    <text evidence="5">Belongs to the QueA family.</text>
</comment>
<evidence type="ECO:0000313" key="7">
    <source>
        <dbReference type="EMBL" id="HFT92674.1"/>
    </source>
</evidence>
<dbReference type="EC" id="2.4.99.17" evidence="5"/>
<comment type="pathway">
    <text evidence="5">tRNA modification; tRNA-queuosine biosynthesis.</text>
</comment>
<dbReference type="Gene3D" id="2.40.10.240">
    <property type="entry name" value="QueA-like"/>
    <property type="match status" value="1"/>
</dbReference>
<dbReference type="UniPathway" id="UPA00392"/>
<dbReference type="NCBIfam" id="TIGR00113">
    <property type="entry name" value="queA"/>
    <property type="match status" value="1"/>
</dbReference>
<sequence>MKKAMEETFGNPFYQQEPEGTTGFLPDDPAASSGGEDLYDYRLPPDRIRLYPPEKRGESRLLVTGRARGSDPLSLRMEDFGKFLRPGDLLVLNDTRVIPARVFARAPSGRKIELLFLNPQDPSPVRFLAKGIGSLAVVELPDGGRLTDIVYSEEEGCFLSLYEGETPLLAWLERCGEMPLPPYIRKARAHHPLDRERYQTVFSRRSGSVAAPTAGLHFTERLLDGLGEQGIRMATVTLHVGLGTFRPLGSGSLDQHVMHSECFSVPDLTAERIRTVRQSGGRIFAVGTTVVRTLESWALQGENCSGLCWTSLFIRPGFPFRVVDGLLTNFHQPRSTLLVLLDSFLGGGGRWKEIYRYALDEGFAFLSYGDAMLIVPGQTGEGR</sequence>